<keyword evidence="9" id="KW-1185">Reference proteome</keyword>
<comment type="caution">
    <text evidence="8">The sequence shown here is derived from an EMBL/GenBank/DDBJ whole genome shotgun (WGS) entry which is preliminary data.</text>
</comment>
<comment type="similarity">
    <text evidence="2">Belongs to the PA-phosphatase related phosphoesterase family.</text>
</comment>
<comment type="subcellular location">
    <subcellularLocation>
        <location evidence="1">Membrane</location>
        <topology evidence="1">Multi-pass membrane protein</topology>
    </subcellularLocation>
</comment>
<name>R4XK13_TAPDE</name>
<dbReference type="SUPFAM" id="SSF48317">
    <property type="entry name" value="Acid phosphatase/Vanadium-dependent haloperoxidase"/>
    <property type="match status" value="1"/>
</dbReference>
<evidence type="ECO:0000256" key="1">
    <source>
        <dbReference type="ARBA" id="ARBA00004141"/>
    </source>
</evidence>
<dbReference type="EMBL" id="CAHR02000166">
    <property type="protein sequence ID" value="CCG83653.1"/>
    <property type="molecule type" value="Genomic_DNA"/>
</dbReference>
<evidence type="ECO:0000259" key="7">
    <source>
        <dbReference type="SMART" id="SM00014"/>
    </source>
</evidence>
<dbReference type="SMART" id="SM00014">
    <property type="entry name" value="acidPPc"/>
    <property type="match status" value="1"/>
</dbReference>
<dbReference type="GO" id="GO:0008195">
    <property type="term" value="F:phosphatidate phosphatase activity"/>
    <property type="evidence" value="ECO:0007669"/>
    <property type="project" value="TreeGrafter"/>
</dbReference>
<dbReference type="eggNOG" id="KOG3030">
    <property type="taxonomic scope" value="Eukaryota"/>
</dbReference>
<feature type="domain" description="Phosphatidic acid phosphatase type 2/haloperoxidase" evidence="7">
    <location>
        <begin position="89"/>
        <end position="230"/>
    </location>
</feature>
<dbReference type="GO" id="GO:0046839">
    <property type="term" value="P:phospholipid dephosphorylation"/>
    <property type="evidence" value="ECO:0007669"/>
    <property type="project" value="TreeGrafter"/>
</dbReference>
<feature type="transmembrane region" description="Helical" evidence="6">
    <location>
        <begin position="55"/>
        <end position="77"/>
    </location>
</feature>
<keyword evidence="3 6" id="KW-0812">Transmembrane</keyword>
<dbReference type="AlphaFoldDB" id="R4XK13"/>
<dbReference type="InterPro" id="IPR043216">
    <property type="entry name" value="PAP-like"/>
</dbReference>
<dbReference type="InterPro" id="IPR000326">
    <property type="entry name" value="PAP2/HPO"/>
</dbReference>
<keyword evidence="5 6" id="KW-0472">Membrane</keyword>
<dbReference type="PANTHER" id="PTHR10165:SF35">
    <property type="entry name" value="RE23632P"/>
    <property type="match status" value="1"/>
</dbReference>
<evidence type="ECO:0000313" key="9">
    <source>
        <dbReference type="Proteomes" id="UP000013776"/>
    </source>
</evidence>
<proteinExistence type="inferred from homology"/>
<dbReference type="OrthoDB" id="10030083at2759"/>
<protein>
    <submittedName>
        <fullName evidence="8">PAP2 domain protein</fullName>
    </submittedName>
</protein>
<keyword evidence="4 6" id="KW-1133">Transmembrane helix</keyword>
<organism evidence="8 9">
    <name type="scientific">Taphrina deformans (strain PYCC 5710 / ATCC 11124 / CBS 356.35 / IMI 108563 / JCM 9778 / NBRC 8474)</name>
    <name type="common">Peach leaf curl fungus</name>
    <name type="synonym">Lalaria deformans</name>
    <dbReference type="NCBI Taxonomy" id="1097556"/>
    <lineage>
        <taxon>Eukaryota</taxon>
        <taxon>Fungi</taxon>
        <taxon>Dikarya</taxon>
        <taxon>Ascomycota</taxon>
        <taxon>Taphrinomycotina</taxon>
        <taxon>Taphrinomycetes</taxon>
        <taxon>Taphrinales</taxon>
        <taxon>Taphrinaceae</taxon>
        <taxon>Taphrina</taxon>
    </lineage>
</organism>
<evidence type="ECO:0000256" key="5">
    <source>
        <dbReference type="ARBA" id="ARBA00023136"/>
    </source>
</evidence>
<reference evidence="8 9" key="1">
    <citation type="journal article" date="2013" name="MBio">
        <title>Genome sequencing of the plant pathogen Taphrina deformans, the causal agent of peach leaf curl.</title>
        <authorList>
            <person name="Cisse O.H."/>
            <person name="Almeida J.M.G.C.F."/>
            <person name="Fonseca A."/>
            <person name="Kumar A.A."/>
            <person name="Salojaervi J."/>
            <person name="Overmyer K."/>
            <person name="Hauser P.M."/>
            <person name="Pagni M."/>
        </authorList>
    </citation>
    <scope>NUCLEOTIDE SEQUENCE [LARGE SCALE GENOMIC DNA]</scope>
    <source>
        <strain evidence="9">PYCC 5710 / ATCC 11124 / CBS 356.35 / IMI 108563 / JCM 9778 / NBRC 8474</strain>
    </source>
</reference>
<dbReference type="Proteomes" id="UP000013776">
    <property type="component" value="Unassembled WGS sequence"/>
</dbReference>
<dbReference type="PANTHER" id="PTHR10165">
    <property type="entry name" value="LIPID PHOSPHATE PHOSPHATASE"/>
    <property type="match status" value="1"/>
</dbReference>
<sequence length="247" mass="27265">MRLTLNSHVFEWVTVIGALTLFLVLEHAIDPFHRLFSLADLSIQFPHAKHEQIPVWMLFLISYGIPAIIICVVCTVLKRRTNTLHLSLLALSASTALTVFATALIKNGVGRPRPDLLDRCQPATGTPLQGLVDISVCTTKDAHFLNEGFRSFPSGHSSYAFAGLGFLAFWLAGQLMLFKAPPRSWKSFCCFTPIVGAAMIAVTRTEDYRHHWQDVTVGGVMGFTIAYFVSRAHGELVLYGGSRTDSV</sequence>
<evidence type="ECO:0000256" key="4">
    <source>
        <dbReference type="ARBA" id="ARBA00022989"/>
    </source>
</evidence>
<evidence type="ECO:0000256" key="2">
    <source>
        <dbReference type="ARBA" id="ARBA00008816"/>
    </source>
</evidence>
<feature type="transmembrane region" description="Helical" evidence="6">
    <location>
        <begin position="159"/>
        <end position="178"/>
    </location>
</feature>
<evidence type="ECO:0000256" key="3">
    <source>
        <dbReference type="ARBA" id="ARBA00022692"/>
    </source>
</evidence>
<dbReference type="Gene3D" id="1.20.144.10">
    <property type="entry name" value="Phosphatidic acid phosphatase type 2/haloperoxidase"/>
    <property type="match status" value="1"/>
</dbReference>
<dbReference type="GO" id="GO:0016020">
    <property type="term" value="C:membrane"/>
    <property type="evidence" value="ECO:0007669"/>
    <property type="project" value="UniProtKB-SubCell"/>
</dbReference>
<dbReference type="Pfam" id="PF01569">
    <property type="entry name" value="PAP2"/>
    <property type="match status" value="1"/>
</dbReference>
<dbReference type="CDD" id="cd03390">
    <property type="entry name" value="PAP2_containing_1_like"/>
    <property type="match status" value="1"/>
</dbReference>
<feature type="transmembrane region" description="Helical" evidence="6">
    <location>
        <begin position="84"/>
        <end position="105"/>
    </location>
</feature>
<evidence type="ECO:0000313" key="8">
    <source>
        <dbReference type="EMBL" id="CCG83653.1"/>
    </source>
</evidence>
<gene>
    <name evidence="8" type="ORF">TAPDE_003978</name>
</gene>
<dbReference type="InterPro" id="IPR036938">
    <property type="entry name" value="PAP2/HPO_sf"/>
</dbReference>
<accession>R4XK13</accession>
<dbReference type="GO" id="GO:0006644">
    <property type="term" value="P:phospholipid metabolic process"/>
    <property type="evidence" value="ECO:0007669"/>
    <property type="project" value="InterPro"/>
</dbReference>
<evidence type="ECO:0000256" key="6">
    <source>
        <dbReference type="SAM" id="Phobius"/>
    </source>
</evidence>
<dbReference type="STRING" id="1097556.R4XK13"/>
<feature type="transmembrane region" description="Helical" evidence="6">
    <location>
        <begin position="12"/>
        <end position="29"/>
    </location>
</feature>